<dbReference type="Proteomes" id="UP000667650">
    <property type="component" value="Unassembled WGS sequence"/>
</dbReference>
<keyword evidence="2" id="KW-1185">Reference proteome</keyword>
<proteinExistence type="predicted"/>
<organism evidence="1 2">
    <name type="scientific">Flagellimonas ochracea</name>
    <dbReference type="NCBI Taxonomy" id="2696472"/>
    <lineage>
        <taxon>Bacteria</taxon>
        <taxon>Pseudomonadati</taxon>
        <taxon>Bacteroidota</taxon>
        <taxon>Flavobacteriia</taxon>
        <taxon>Flavobacteriales</taxon>
        <taxon>Flavobacteriaceae</taxon>
        <taxon>Flagellimonas</taxon>
    </lineage>
</organism>
<name>A0A964TD17_9FLAO</name>
<dbReference type="RefSeq" id="WP_166524059.1">
    <property type="nucleotide sequence ID" value="NZ_JAAABI010000004.1"/>
</dbReference>
<protein>
    <submittedName>
        <fullName evidence="1">Uncharacterized protein</fullName>
    </submittedName>
</protein>
<evidence type="ECO:0000313" key="2">
    <source>
        <dbReference type="Proteomes" id="UP000667650"/>
    </source>
</evidence>
<accession>A0A964TD17</accession>
<dbReference type="EMBL" id="JAAABI010000004">
    <property type="protein sequence ID" value="NAY92640.1"/>
    <property type="molecule type" value="Genomic_DNA"/>
</dbReference>
<sequence length="114" mass="12773">MGQTIEHLKTDSKPIMGNSKGTKLASTVIWGAASHSLDTSAIHKLVENTVGIFYPIAVQVENENRFRIEINSEDQILETKGLMQMSVFNVLTMLCQKLNIQILHVENIFLPDYA</sequence>
<evidence type="ECO:0000313" key="1">
    <source>
        <dbReference type="EMBL" id="NAY92640.1"/>
    </source>
</evidence>
<reference evidence="1" key="1">
    <citation type="submission" date="2020-01" db="EMBL/GenBank/DDBJ databases">
        <title>Muricauda ochracea sp. nov., isolated from a tidal flat of Garorim bay in Korea.</title>
        <authorList>
            <person name="Kim D."/>
            <person name="Yoo Y."/>
            <person name="Kim J.-J."/>
        </authorList>
    </citation>
    <scope>NUCLEOTIDE SEQUENCE</scope>
    <source>
        <strain evidence="1">JGD-17</strain>
    </source>
</reference>
<dbReference type="AlphaFoldDB" id="A0A964TD17"/>
<comment type="caution">
    <text evidence="1">The sequence shown here is derived from an EMBL/GenBank/DDBJ whole genome shotgun (WGS) entry which is preliminary data.</text>
</comment>
<gene>
    <name evidence="1" type="ORF">GTQ34_11995</name>
</gene>